<name>A0A2T6BHW8_9RHOB</name>
<proteinExistence type="predicted"/>
<evidence type="ECO:0000313" key="2">
    <source>
        <dbReference type="EMBL" id="PTX55657.1"/>
    </source>
</evidence>
<sequence length="329" mass="33912">MRFGPVLLADAEGAILAHSVQAGTKRLRKGLTLEASHIAALRAADVSEVTVARLEPGDVHEDAAATRLADALVAGQGLRLGPASTGRCNIFAEGPGLARLDADAINRVNAVDPMITVATVPQYQRMEDGGMVATVKIISYAVPETALDAACSAARDAVRCLAPKRTKALLIETMIDAPMSDKGARAIAARVKALGGTLAVAPHVRHDTDALADALRAAQADVILILTASATSDPHDTAPEAVRRAGGTVAHFGMPVDPGNLLFIGTLAGVPVIGLPGCARVPALNGADWVLERVMCGVDVTARDIMGMGVGGLLKEIPTRPQPRKPASP</sequence>
<dbReference type="SMART" id="SM00852">
    <property type="entry name" value="MoCF_biosynth"/>
    <property type="match status" value="1"/>
</dbReference>
<dbReference type="Gene3D" id="3.40.980.10">
    <property type="entry name" value="MoaB/Mog-like domain"/>
    <property type="match status" value="1"/>
</dbReference>
<keyword evidence="2" id="KW-0808">Transferase</keyword>
<feature type="domain" description="MoaB/Mog" evidence="1">
    <location>
        <begin position="167"/>
        <end position="296"/>
    </location>
</feature>
<dbReference type="SUPFAM" id="SSF53218">
    <property type="entry name" value="Molybdenum cofactor biosynthesis proteins"/>
    <property type="match status" value="1"/>
</dbReference>
<dbReference type="GO" id="GO:0016779">
    <property type="term" value="F:nucleotidyltransferase activity"/>
    <property type="evidence" value="ECO:0007669"/>
    <property type="project" value="UniProtKB-KW"/>
</dbReference>
<accession>A0A2T6BHW8</accession>
<gene>
    <name evidence="2" type="ORF">C8N43_0296</name>
</gene>
<dbReference type="RefSeq" id="WP_107843926.1">
    <property type="nucleotide sequence ID" value="NZ_QBKS01000001.1"/>
</dbReference>
<dbReference type="EMBL" id="QBKS01000001">
    <property type="protein sequence ID" value="PTX55657.1"/>
    <property type="molecule type" value="Genomic_DNA"/>
</dbReference>
<dbReference type="InterPro" id="IPR036425">
    <property type="entry name" value="MoaB/Mog-like_dom_sf"/>
</dbReference>
<dbReference type="AlphaFoldDB" id="A0A2T6BHW8"/>
<keyword evidence="3" id="KW-1185">Reference proteome</keyword>
<dbReference type="CDD" id="cd03522">
    <property type="entry name" value="MoeA_like"/>
    <property type="match status" value="1"/>
</dbReference>
<dbReference type="Pfam" id="PF00994">
    <property type="entry name" value="MoCF_biosynth"/>
    <property type="match status" value="1"/>
</dbReference>
<dbReference type="UniPathway" id="UPA00344"/>
<comment type="caution">
    <text evidence="2">The sequence shown here is derived from an EMBL/GenBank/DDBJ whole genome shotgun (WGS) entry which is preliminary data.</text>
</comment>
<organism evidence="2 3">
    <name type="scientific">Litoreibacter ponti</name>
    <dbReference type="NCBI Taxonomy" id="1510457"/>
    <lineage>
        <taxon>Bacteria</taxon>
        <taxon>Pseudomonadati</taxon>
        <taxon>Pseudomonadota</taxon>
        <taxon>Alphaproteobacteria</taxon>
        <taxon>Rhodobacterales</taxon>
        <taxon>Roseobacteraceae</taxon>
        <taxon>Litoreibacter</taxon>
    </lineage>
</organism>
<evidence type="ECO:0000313" key="3">
    <source>
        <dbReference type="Proteomes" id="UP000243978"/>
    </source>
</evidence>
<reference evidence="2 3" key="1">
    <citation type="submission" date="2018-04" db="EMBL/GenBank/DDBJ databases">
        <title>Genomic Encyclopedia of Archaeal and Bacterial Type Strains, Phase II (KMG-II): from individual species to whole genera.</title>
        <authorList>
            <person name="Goeker M."/>
        </authorList>
    </citation>
    <scope>NUCLEOTIDE SEQUENCE [LARGE SCALE GENOMIC DNA]</scope>
    <source>
        <strain evidence="2 3">DSM 100977</strain>
    </source>
</reference>
<evidence type="ECO:0000259" key="1">
    <source>
        <dbReference type="SMART" id="SM00852"/>
    </source>
</evidence>
<dbReference type="OrthoDB" id="9779263at2"/>
<keyword evidence="2" id="KW-0548">Nucleotidyltransferase</keyword>
<protein>
    <submittedName>
        <fullName evidence="2">Molybdenum cofactor cytidylyltransferase</fullName>
    </submittedName>
</protein>
<dbReference type="Proteomes" id="UP000243978">
    <property type="component" value="Unassembled WGS sequence"/>
</dbReference>
<dbReference type="InterPro" id="IPR001453">
    <property type="entry name" value="MoaB/Mog_dom"/>
</dbReference>